<dbReference type="Proteomes" id="UP001295794">
    <property type="component" value="Unassembled WGS sequence"/>
</dbReference>
<dbReference type="AlphaFoldDB" id="A0AAD2JZV4"/>
<keyword evidence="2" id="KW-1185">Reference proteome</keyword>
<protein>
    <submittedName>
        <fullName evidence="1">Uncharacterized protein</fullName>
    </submittedName>
</protein>
<gene>
    <name evidence="1" type="ORF">MYCIT1_LOCUS16077</name>
</gene>
<dbReference type="EMBL" id="CAVNYO010000169">
    <property type="protein sequence ID" value="CAK5271178.1"/>
    <property type="molecule type" value="Genomic_DNA"/>
</dbReference>
<name>A0AAD2JZV4_9AGAR</name>
<comment type="caution">
    <text evidence="1">The sequence shown here is derived from an EMBL/GenBank/DDBJ whole genome shotgun (WGS) entry which is preliminary data.</text>
</comment>
<evidence type="ECO:0000313" key="2">
    <source>
        <dbReference type="Proteomes" id="UP001295794"/>
    </source>
</evidence>
<organism evidence="1 2">
    <name type="scientific">Mycena citricolor</name>
    <dbReference type="NCBI Taxonomy" id="2018698"/>
    <lineage>
        <taxon>Eukaryota</taxon>
        <taxon>Fungi</taxon>
        <taxon>Dikarya</taxon>
        <taxon>Basidiomycota</taxon>
        <taxon>Agaricomycotina</taxon>
        <taxon>Agaricomycetes</taxon>
        <taxon>Agaricomycetidae</taxon>
        <taxon>Agaricales</taxon>
        <taxon>Marasmiineae</taxon>
        <taxon>Mycenaceae</taxon>
        <taxon>Mycena</taxon>
    </lineage>
</organism>
<proteinExistence type="predicted"/>
<sequence>MESTRLFDVSGMWVKHSWTLDRNFQEPENGIPYAWAICDDVLDAASCLLQNRQWARSSKWLVTS</sequence>
<evidence type="ECO:0000313" key="1">
    <source>
        <dbReference type="EMBL" id="CAK5271178.1"/>
    </source>
</evidence>
<reference evidence="1" key="1">
    <citation type="submission" date="2023-11" db="EMBL/GenBank/DDBJ databases">
        <authorList>
            <person name="De Vega J J."/>
            <person name="De Vega J J."/>
        </authorList>
    </citation>
    <scope>NUCLEOTIDE SEQUENCE</scope>
</reference>
<accession>A0AAD2JZV4</accession>